<keyword evidence="1" id="KW-0677">Repeat</keyword>
<feature type="repeat" description="ANK" evidence="3">
    <location>
        <begin position="381"/>
        <end position="413"/>
    </location>
</feature>
<feature type="compositionally biased region" description="Basic and acidic residues" evidence="4">
    <location>
        <begin position="1162"/>
        <end position="1176"/>
    </location>
</feature>
<feature type="region of interest" description="Disordered" evidence="4">
    <location>
        <begin position="1136"/>
        <end position="1176"/>
    </location>
</feature>
<feature type="region of interest" description="Disordered" evidence="4">
    <location>
        <begin position="1024"/>
        <end position="1053"/>
    </location>
</feature>
<keyword evidence="6" id="KW-1185">Reference proteome</keyword>
<gene>
    <name evidence="5" type="ORF">G7Y89_g6615</name>
</gene>
<feature type="compositionally biased region" description="Polar residues" evidence="4">
    <location>
        <begin position="875"/>
        <end position="884"/>
    </location>
</feature>
<dbReference type="InterPro" id="IPR051637">
    <property type="entry name" value="Ank_repeat_dom-contain_49"/>
</dbReference>
<dbReference type="Pfam" id="PF00023">
    <property type="entry name" value="Ank"/>
    <property type="match status" value="2"/>
</dbReference>
<dbReference type="InterPro" id="IPR036770">
    <property type="entry name" value="Ankyrin_rpt-contain_sf"/>
</dbReference>
<evidence type="ECO:0000256" key="4">
    <source>
        <dbReference type="SAM" id="MobiDB-lite"/>
    </source>
</evidence>
<evidence type="ECO:0000313" key="6">
    <source>
        <dbReference type="Proteomes" id="UP000566819"/>
    </source>
</evidence>
<feature type="repeat" description="ANK" evidence="3">
    <location>
        <begin position="553"/>
        <end position="585"/>
    </location>
</feature>
<evidence type="ECO:0000256" key="2">
    <source>
        <dbReference type="ARBA" id="ARBA00023043"/>
    </source>
</evidence>
<dbReference type="InterPro" id="IPR002110">
    <property type="entry name" value="Ankyrin_rpt"/>
</dbReference>
<reference evidence="5 6" key="1">
    <citation type="submission" date="2020-03" db="EMBL/GenBank/DDBJ databases">
        <title>Draft Genome Sequence of Cudoniella acicularis.</title>
        <authorList>
            <person name="Buettner E."/>
            <person name="Kellner H."/>
        </authorList>
    </citation>
    <scope>NUCLEOTIDE SEQUENCE [LARGE SCALE GENOMIC DNA]</scope>
    <source>
        <strain evidence="5 6">DSM 108380</strain>
    </source>
</reference>
<proteinExistence type="predicted"/>
<evidence type="ECO:0000256" key="1">
    <source>
        <dbReference type="ARBA" id="ARBA00022737"/>
    </source>
</evidence>
<feature type="compositionally biased region" description="Polar residues" evidence="4">
    <location>
        <begin position="1142"/>
        <end position="1158"/>
    </location>
</feature>
<dbReference type="PANTHER" id="PTHR24180">
    <property type="entry name" value="CYCLIN-DEPENDENT KINASE INHIBITOR 2C-RELATED"/>
    <property type="match status" value="1"/>
</dbReference>
<evidence type="ECO:0008006" key="7">
    <source>
        <dbReference type="Google" id="ProtNLM"/>
    </source>
</evidence>
<dbReference type="AlphaFoldDB" id="A0A8H4W2P2"/>
<name>A0A8H4W2P2_9HELO</name>
<dbReference type="PROSITE" id="PS50088">
    <property type="entry name" value="ANK_REPEAT"/>
    <property type="match status" value="2"/>
</dbReference>
<feature type="region of interest" description="Disordered" evidence="4">
    <location>
        <begin position="117"/>
        <end position="168"/>
    </location>
</feature>
<evidence type="ECO:0000256" key="3">
    <source>
        <dbReference type="PROSITE-ProRule" id="PRU00023"/>
    </source>
</evidence>
<dbReference type="PANTHER" id="PTHR24180:SF45">
    <property type="entry name" value="POLY [ADP-RIBOSE] POLYMERASE TANKYRASE"/>
    <property type="match status" value="1"/>
</dbReference>
<dbReference type="EMBL" id="JAAMPI010000436">
    <property type="protein sequence ID" value="KAF4631512.1"/>
    <property type="molecule type" value="Genomic_DNA"/>
</dbReference>
<protein>
    <recommendedName>
        <fullName evidence="7">Ankyrin</fullName>
    </recommendedName>
</protein>
<organism evidence="5 6">
    <name type="scientific">Cudoniella acicularis</name>
    <dbReference type="NCBI Taxonomy" id="354080"/>
    <lineage>
        <taxon>Eukaryota</taxon>
        <taxon>Fungi</taxon>
        <taxon>Dikarya</taxon>
        <taxon>Ascomycota</taxon>
        <taxon>Pezizomycotina</taxon>
        <taxon>Leotiomycetes</taxon>
        <taxon>Helotiales</taxon>
        <taxon>Tricladiaceae</taxon>
        <taxon>Cudoniella</taxon>
    </lineage>
</organism>
<keyword evidence="2 3" id="KW-0040">ANK repeat</keyword>
<dbReference type="SMART" id="SM00248">
    <property type="entry name" value="ANK"/>
    <property type="match status" value="2"/>
</dbReference>
<dbReference type="SUPFAM" id="SSF48403">
    <property type="entry name" value="Ankyrin repeat"/>
    <property type="match status" value="1"/>
</dbReference>
<dbReference type="Gene3D" id="1.25.40.20">
    <property type="entry name" value="Ankyrin repeat-containing domain"/>
    <property type="match status" value="1"/>
</dbReference>
<accession>A0A8H4W2P2</accession>
<feature type="region of interest" description="Disordered" evidence="4">
    <location>
        <begin position="737"/>
        <end position="765"/>
    </location>
</feature>
<feature type="compositionally biased region" description="Polar residues" evidence="4">
    <location>
        <begin position="151"/>
        <end position="165"/>
    </location>
</feature>
<dbReference type="OrthoDB" id="194358at2759"/>
<dbReference type="Proteomes" id="UP000566819">
    <property type="component" value="Unassembled WGS sequence"/>
</dbReference>
<feature type="compositionally biased region" description="Low complexity" evidence="4">
    <location>
        <begin position="133"/>
        <end position="150"/>
    </location>
</feature>
<dbReference type="PROSITE" id="PS50297">
    <property type="entry name" value="ANK_REP_REGION"/>
    <property type="match status" value="1"/>
</dbReference>
<comment type="caution">
    <text evidence="5">The sequence shown here is derived from an EMBL/GenBank/DDBJ whole genome shotgun (WGS) entry which is preliminary data.</text>
</comment>
<dbReference type="PRINTS" id="PR01415">
    <property type="entry name" value="ANKYRIN"/>
</dbReference>
<sequence>MAPTKRNGRPPIEWNSSRRRKVVRLYFMTNLNISKIRESLKEEGFHPCLRNIQTQLKALLPPNTTGGREFRPSRDQMQNRLSQLKRAKSNQVSKYQRKRAVQSMNRAGAVFITYQQTEQKTSASSPAIEGESHSLASSDNSSPSSNLPSLEQKSNSNENHSTAETGFSDKEVVFSTTSSLPSIQQGSSAVAENLVTDDHSPDEILKDTMLVGDDQRKESPASGSLLKRRITKSISSRMGSMRSVLSNGSIKTTSTRVSSPFSSLRHVGSVLSSASWRSSIVYADSISSGRPATLNNSPWTRDEFNSWNEFVDETNLGSFPSLPKDYKVKSLQSRPCCDFVDRDTLLDIPNCQICGYSIIHKRARFAAGNFSSIDPSKMDRFGNTPLHHAAAAGNTAMVLELMSAESRPSPTNSQQNSSGETFLHVFRLRGSEQFPEYEGILRKAYNSGFPIDILDYSGRTVSDRFEDLLGHWALSSKALSICASILKVRPLECQEGKLKLIGTEFNWTEFQNAHGQRKTALISALKIWPKYPKSKVVLERIIRESNIHIRDRSGHTALAIATAHGIFDAVSLLLKLGANPNTRSYHRTSVMENAAIHLSRAKKENKDILYTQILSCINLVGDHGGKASVTVFDEYSIGISNPDKSRKNGVRSVLTKVLKTTRKVISASTITLGSSSRARHIPASINGISDDITQLEPHDSSFNEVDFCDPDPLSNAPPALELSGETRCPVLPELPETDFGFVPRDPSTYSRQSSQSSHVRRSNLRISTNVSRPSYSQEFHSNLPIVDELSFLQVSPIESFNADYTISKQHSQSPLRSSTSSPSVAEAPHLAGDSILCSCGYDPLGRAARASNLKRHQKWQNMHQPRSDNPVEETSGPSSRIDSDPQTHNAGIFPIEEEAPIPSNQWITSSLQPSGLKELGGQWPHGLSTCEAPVPPNNVNELQGQSLSPSFEVGPNIPSYNNELEGCFWSTFETPINPIPPDDVKRLWEQGWNTFQTSILPCHGSDFFEDGWLSDISTTYNTTGPNFSSSSDSRSSHPPDPHLGQNSVKSSGDILTPKPASWTFSKLVEYFHKGGAAPNLQQPAPDINAGYSSPFNNYNPSNSDYSNIVNTTNTSMFWDQSPPIGETARILASNLSSRKKNATNAPSSFLKTKSQSPTRPARKFDVTPRTSELFKL</sequence>
<feature type="region of interest" description="Disordered" evidence="4">
    <location>
        <begin position="852"/>
        <end position="884"/>
    </location>
</feature>
<evidence type="ECO:0000313" key="5">
    <source>
        <dbReference type="EMBL" id="KAF4631512.1"/>
    </source>
</evidence>